<dbReference type="RefSeq" id="WP_029216410.1">
    <property type="nucleotide sequence ID" value="NZ_UGTM01000002.1"/>
</dbReference>
<evidence type="ECO:0000256" key="1">
    <source>
        <dbReference type="SAM" id="SignalP"/>
    </source>
</evidence>
<keyword evidence="1" id="KW-0732">Signal</keyword>
<dbReference type="EMBL" id="UGTM01000002">
    <property type="protein sequence ID" value="SUB94606.1"/>
    <property type="molecule type" value="Genomic_DNA"/>
</dbReference>
<protein>
    <recommendedName>
        <fullName evidence="4">TonB-dependent receptor</fullName>
    </recommendedName>
</protein>
<organism evidence="2 3">
    <name type="scientific">Prevotella denticola</name>
    <dbReference type="NCBI Taxonomy" id="28129"/>
    <lineage>
        <taxon>Bacteria</taxon>
        <taxon>Pseudomonadati</taxon>
        <taxon>Bacteroidota</taxon>
        <taxon>Bacteroidia</taxon>
        <taxon>Bacteroidales</taxon>
        <taxon>Prevotellaceae</taxon>
        <taxon>Prevotella</taxon>
    </lineage>
</organism>
<reference evidence="2 3" key="1">
    <citation type="submission" date="2018-06" db="EMBL/GenBank/DDBJ databases">
        <authorList>
            <consortium name="Pathogen Informatics"/>
            <person name="Doyle S."/>
        </authorList>
    </citation>
    <scope>NUCLEOTIDE SEQUENCE [LARGE SCALE GENOMIC DNA]</scope>
    <source>
        <strain evidence="2 3">NCTC13067</strain>
    </source>
</reference>
<dbReference type="Pfam" id="PF13620">
    <property type="entry name" value="CarboxypepD_reg"/>
    <property type="match status" value="1"/>
</dbReference>
<dbReference type="SUPFAM" id="SSF49464">
    <property type="entry name" value="Carboxypeptidase regulatory domain-like"/>
    <property type="match status" value="1"/>
</dbReference>
<evidence type="ECO:0008006" key="4">
    <source>
        <dbReference type="Google" id="ProtNLM"/>
    </source>
</evidence>
<dbReference type="AlphaFoldDB" id="A0A379EDX4"/>
<dbReference type="InterPro" id="IPR008969">
    <property type="entry name" value="CarboxyPept-like_regulatory"/>
</dbReference>
<sequence length="763" mass="85913">MIRIFSLFLAVISSIACYGGDVTTLSGIVSDKGGAGLPYATVRAVSLGEARTVQTDVTGLYSLTVPCSDSIVVSVSYEGFKSQKAVFRGKQVEIRRDFVLEEDAVALQEVVVQGSRVIHGNSKSMYFPVQKQRKGTNTGLGLLANMMIPELRISKTSGTVSTSDRKNVTLCINGVPASREEINAVRPNDVIRIDYHSVPTGKFAGYEAVVDYIVRSYRHGGYLELRSSTTLLNTAGEYGAVLKYNCNTWTHSLIAGTDFTDYRKNENEVEEKVGLPVSFKRKSVTDDYRLSSTKPYFYWGMNRITDRVQISLKVGGVMEHIPHSDNVSSSAYLPAVYSPSLSVVRENARNASVYLNGYTYYTLDKKNYLMLAGSYQYGHNDFDRTMTEGAYGSAVSTMENSHDFSVGLTYIHNTEKNGGFTFRLYDLGNVYKDRYGGDVDSRQRLVNNYIQADLQYRYSFSERLFAQTELTLRHVSSKVSDAEENTWLFLPTLYVSCKTGEKGHLVVNAKTGYVAPPIQWKSDLYQNVNAYEQVKGNKELEHVVAYMPSVSYSYSFSRLMMNASVNAFLSRHSIHDVYYQENNRLIHSYALGKSLCQFMFDYKVTSFLLDNSLQVSGGISYYTMKTNDDFRNPLRGFVCSFDAMYSCGSFTFSGSYVSKYKSMDFTSSAYSDLPCVYSLSASYAKGRWFASVSLANFFNRKTYGKEYINSEIYQRTDRFISPDISPSVVVKLSYCFDFGRKKLDRNVDEPQKTIPTGYLRPKD</sequence>
<dbReference type="SUPFAM" id="SSF56935">
    <property type="entry name" value="Porins"/>
    <property type="match status" value="1"/>
</dbReference>
<dbReference type="PROSITE" id="PS51257">
    <property type="entry name" value="PROKAR_LIPOPROTEIN"/>
    <property type="match status" value="1"/>
</dbReference>
<name>A0A379EDX4_9BACT</name>
<feature type="chain" id="PRO_5016903553" description="TonB-dependent receptor" evidence="1">
    <location>
        <begin position="19"/>
        <end position="763"/>
    </location>
</feature>
<evidence type="ECO:0000313" key="2">
    <source>
        <dbReference type="EMBL" id="SUB94606.1"/>
    </source>
</evidence>
<dbReference type="Gene3D" id="2.60.40.1120">
    <property type="entry name" value="Carboxypeptidase-like, regulatory domain"/>
    <property type="match status" value="1"/>
</dbReference>
<accession>A0A379EDX4</accession>
<evidence type="ECO:0000313" key="3">
    <source>
        <dbReference type="Proteomes" id="UP000255469"/>
    </source>
</evidence>
<proteinExistence type="predicted"/>
<gene>
    <name evidence="2" type="ORF">NCTC13067_02479</name>
</gene>
<feature type="signal peptide" evidence="1">
    <location>
        <begin position="1"/>
        <end position="18"/>
    </location>
</feature>
<dbReference type="Proteomes" id="UP000255469">
    <property type="component" value="Unassembled WGS sequence"/>
</dbReference>